<dbReference type="AlphaFoldDB" id="K0KSR8"/>
<gene>
    <name evidence="16" type="primary">MNS1</name>
    <name evidence="16" type="ORF">BN7_3972</name>
</gene>
<evidence type="ECO:0000256" key="2">
    <source>
        <dbReference type="ARBA" id="ARBA00004922"/>
    </source>
</evidence>
<dbReference type="GO" id="GO:0036503">
    <property type="term" value="P:ERAD pathway"/>
    <property type="evidence" value="ECO:0007669"/>
    <property type="project" value="UniProtKB-ARBA"/>
</dbReference>
<dbReference type="GO" id="GO:0005975">
    <property type="term" value="P:carbohydrate metabolic process"/>
    <property type="evidence" value="ECO:0007669"/>
    <property type="project" value="InterPro"/>
</dbReference>
<evidence type="ECO:0000313" key="17">
    <source>
        <dbReference type="Proteomes" id="UP000009328"/>
    </source>
</evidence>
<evidence type="ECO:0000313" key="16">
    <source>
        <dbReference type="EMBL" id="CCH44409.1"/>
    </source>
</evidence>
<evidence type="ECO:0000256" key="1">
    <source>
        <dbReference type="ARBA" id="ARBA00001913"/>
    </source>
</evidence>
<dbReference type="InterPro" id="IPR050749">
    <property type="entry name" value="Glycosyl_Hydrolase_47"/>
</dbReference>
<dbReference type="GO" id="GO:0016020">
    <property type="term" value="C:membrane"/>
    <property type="evidence" value="ECO:0007669"/>
    <property type="project" value="InterPro"/>
</dbReference>
<evidence type="ECO:0000256" key="14">
    <source>
        <dbReference type="SAM" id="MobiDB-lite"/>
    </source>
</evidence>
<feature type="compositionally biased region" description="Basic and acidic residues" evidence="14">
    <location>
        <begin position="600"/>
        <end position="625"/>
    </location>
</feature>
<dbReference type="InterPro" id="IPR036026">
    <property type="entry name" value="Seven-hairpin_glycosidases"/>
</dbReference>
<dbReference type="Gene3D" id="1.50.10.10">
    <property type="match status" value="1"/>
</dbReference>
<evidence type="ECO:0000256" key="12">
    <source>
        <dbReference type="PIRSR" id="PIRSR601382-3"/>
    </source>
</evidence>
<keyword evidence="5 13" id="KW-0378">Hydrolase</keyword>
<feature type="region of interest" description="Disordered" evidence="14">
    <location>
        <begin position="567"/>
        <end position="669"/>
    </location>
</feature>
<dbReference type="PANTHER" id="PTHR11742">
    <property type="entry name" value="MANNOSYL-OLIGOSACCHARIDE ALPHA-1,2-MANNOSIDASE-RELATED"/>
    <property type="match status" value="1"/>
</dbReference>
<dbReference type="EMBL" id="CAIF01000123">
    <property type="protein sequence ID" value="CCH44409.1"/>
    <property type="molecule type" value="Genomic_DNA"/>
</dbReference>
<dbReference type="STRING" id="1206466.K0KSR8"/>
<dbReference type="eggNOG" id="KOG2431">
    <property type="taxonomic scope" value="Eukaryota"/>
</dbReference>
<dbReference type="Proteomes" id="UP000009328">
    <property type="component" value="Unassembled WGS sequence"/>
</dbReference>
<dbReference type="SUPFAM" id="SSF48225">
    <property type="entry name" value="Seven-hairpin glycosidases"/>
    <property type="match status" value="1"/>
</dbReference>
<sequence length="688" mass="78838">MSFKLPDTKPSFGIKQQRAKEDSVWKALRNNNTSPFTASIPNFRSKDPQLPLYKDKPLNNQTSSWERRKIMFFKAFILGLAFYTCYYIGGLLQGVEFGNNNNSLDNLTWKEKQDQVRQVFKETWKHYETDAWGKDEYHPLSHKGKNMGPGPLGWIIVDSLDTMHLMGLEEEFKTAEAWVANELNYDMNYEVNVFETTIRMLGGLLSAHYLSKNDMFLEKAVDLGNRIIGAFDSPSGIPYASVNLHTKKGVKNHVDNGASSTAEVATLQLEFKYLSKLTGESLYWEKVEKIMEVLDKNQPKDGLVPIYVHPDTGKYQGKYIRLGSRADSYYEYLIKQYLQTDEQEPIYNTLFHESNYGIKKHLLRHSKPSNLVFFGELERGFNGGFSNKMDHLVCFIGGSFALGATGGEDILTARKSGSWTPLKEEDFTLGKEITHTCWKTYEGTATGLSSEIVVFNDDEDSTKDFYIKPLDRHNLQRPETVESLFILYRITKDPIYREWGWKIFQSFVKHTKTADGAFTSLSDVTTVPPKLRDNMESFWIAETLKYLYLLFDDENLIPLTENVFNTEGHPFPRFDPNPLFKTGWSRDGSHKNTNQQQQGKPKDQIHQEEIVIDDKKGNSKHHEQQPPKLNNAPVAAEPAKPALEQLKDLNQEPNQQQESDDEKAKIKAKLAKGENVNEIIEELIDQQA</sequence>
<evidence type="ECO:0000256" key="7">
    <source>
        <dbReference type="ARBA" id="ARBA00023157"/>
    </source>
</evidence>
<keyword evidence="7 12" id="KW-1015">Disulfide bond</keyword>
<evidence type="ECO:0000256" key="5">
    <source>
        <dbReference type="ARBA" id="ARBA00022801"/>
    </source>
</evidence>
<dbReference type="GO" id="GO:0005509">
    <property type="term" value="F:calcium ion binding"/>
    <property type="evidence" value="ECO:0007669"/>
    <property type="project" value="InterPro"/>
</dbReference>
<keyword evidence="13 16" id="KW-0326">Glycosidase</keyword>
<dbReference type="FunCoup" id="K0KSR8">
    <property type="interactions" value="884"/>
</dbReference>
<protein>
    <recommendedName>
        <fullName evidence="13">alpha-1,2-Mannosidase</fullName>
        <ecNumber evidence="13">3.2.1.-</ecNumber>
    </recommendedName>
</protein>
<dbReference type="InterPro" id="IPR012341">
    <property type="entry name" value="6hp_glycosidase-like_sf"/>
</dbReference>
<feature type="active site" evidence="10">
    <location>
        <position position="327"/>
    </location>
</feature>
<evidence type="ECO:0000256" key="9">
    <source>
        <dbReference type="ARBA" id="ARBA00048605"/>
    </source>
</evidence>
<comment type="catalytic activity">
    <reaction evidence="9">
        <text>N(4)-(alpha-D-Man-(1-&gt;2)-alpha-D-Man-(1-&gt;2)-alpha-D-Man-(1-&gt;3)-[alpha-D-Man-(1-&gt;2)-alpha-D-Man-(1-&gt;3)-[alpha-D-Man-(1-&gt;2)-alpha-D-Man-(1-&gt;6)]-alpha-D-Man-(1-&gt;6)]-beta-D-Man-(1-&gt;4)-beta-D-GlcNAc-(1-&gt;4)-beta-D-GlcNAc)-L-asparaginyl-[protein] (N-glucan mannose isomer 9A1,2,3B1,2,3) + 4 H2O = N(4)-(alpha-D-Man-(1-&gt;3)-[alpha-D-Man-(1-&gt;3)-[alpha-D-Man-(1-&gt;6)]-alpha-D-Man-(1-&gt;6)]-beta-D-Man-(1-&gt;4)-beta-D-GlcNAc-(1-&gt;4)-beta-D-GlcNAc)-L-asparaginyl-[protein] (N-glucan mannose isomer 5A1,2) + 4 beta-D-mannose</text>
        <dbReference type="Rhea" id="RHEA:56008"/>
        <dbReference type="Rhea" id="RHEA-COMP:14356"/>
        <dbReference type="Rhea" id="RHEA-COMP:14367"/>
        <dbReference type="ChEBI" id="CHEBI:15377"/>
        <dbReference type="ChEBI" id="CHEBI:28563"/>
        <dbReference type="ChEBI" id="CHEBI:59087"/>
        <dbReference type="ChEBI" id="CHEBI:139493"/>
        <dbReference type="EC" id="3.2.1.113"/>
    </reaction>
</comment>
<dbReference type="GO" id="GO:0005783">
    <property type="term" value="C:endoplasmic reticulum"/>
    <property type="evidence" value="ECO:0007669"/>
    <property type="project" value="TreeGrafter"/>
</dbReference>
<feature type="binding site" evidence="11">
    <location>
        <position position="566"/>
    </location>
    <ligand>
        <name>Ca(2+)</name>
        <dbReference type="ChEBI" id="CHEBI:29108"/>
    </ligand>
</feature>
<evidence type="ECO:0000256" key="6">
    <source>
        <dbReference type="ARBA" id="ARBA00022837"/>
    </source>
</evidence>
<keyword evidence="4 11" id="KW-0479">Metal-binding</keyword>
<dbReference type="EC" id="3.2.1.-" evidence="13"/>
<organism evidence="16 17">
    <name type="scientific">Wickerhamomyces ciferrii (strain ATCC 14091 / BCRC 22168 / CBS 111 / JCM 3599 / NBRC 0793 / NRRL Y-1031 F-60-10)</name>
    <name type="common">Yeast</name>
    <name type="synonym">Pichia ciferrii</name>
    <dbReference type="NCBI Taxonomy" id="1206466"/>
    <lineage>
        <taxon>Eukaryota</taxon>
        <taxon>Fungi</taxon>
        <taxon>Dikarya</taxon>
        <taxon>Ascomycota</taxon>
        <taxon>Saccharomycotina</taxon>
        <taxon>Saccharomycetes</taxon>
        <taxon>Phaffomycetales</taxon>
        <taxon>Wickerhamomycetaceae</taxon>
        <taxon>Wickerhamomyces</taxon>
    </lineage>
</organism>
<evidence type="ECO:0000256" key="3">
    <source>
        <dbReference type="ARBA" id="ARBA00007658"/>
    </source>
</evidence>
<keyword evidence="6 11" id="KW-0106">Calcium</keyword>
<proteinExistence type="inferred from homology"/>
<feature type="active site" evidence="10">
    <location>
        <position position="479"/>
    </location>
</feature>
<dbReference type="InterPro" id="IPR001382">
    <property type="entry name" value="Glyco_hydro_47"/>
</dbReference>
<comment type="pathway">
    <text evidence="2">Protein modification; protein glycosylation.</text>
</comment>
<dbReference type="PRINTS" id="PR00747">
    <property type="entry name" value="GLYHDRLASE47"/>
</dbReference>
<dbReference type="HOGENOM" id="CLU_003818_3_0_1"/>
<keyword evidence="15" id="KW-0812">Transmembrane</keyword>
<keyword evidence="15" id="KW-0472">Membrane</keyword>
<evidence type="ECO:0000256" key="15">
    <source>
        <dbReference type="SAM" id="Phobius"/>
    </source>
</evidence>
<dbReference type="PANTHER" id="PTHR11742:SF55">
    <property type="entry name" value="ENDOPLASMIC RETICULUM MANNOSYL-OLIGOSACCHARIDE 1,2-ALPHA-MANNOSIDASE"/>
    <property type="match status" value="1"/>
</dbReference>
<comment type="cofactor">
    <cofactor evidence="1 11">
        <name>Ca(2+)</name>
        <dbReference type="ChEBI" id="CHEBI:29108"/>
    </cofactor>
</comment>
<name>K0KSR8_WICCF</name>
<feature type="active site" description="Proton donor" evidence="10">
    <location>
        <position position="451"/>
    </location>
</feature>
<evidence type="ECO:0000256" key="10">
    <source>
        <dbReference type="PIRSR" id="PIRSR601382-1"/>
    </source>
</evidence>
<comment type="similarity">
    <text evidence="3 13">Belongs to the glycosyl hydrolase 47 family.</text>
</comment>
<reference evidence="16 17" key="1">
    <citation type="journal article" date="2012" name="Eukaryot. Cell">
        <title>Draft genome sequence of Wickerhamomyces ciferrii NRRL Y-1031 F-60-10.</title>
        <authorList>
            <person name="Schneider J."/>
            <person name="Andrea H."/>
            <person name="Blom J."/>
            <person name="Jaenicke S."/>
            <person name="Ruckert C."/>
            <person name="Schorsch C."/>
            <person name="Szczepanowski R."/>
            <person name="Farwick M."/>
            <person name="Goesmann A."/>
            <person name="Puhler A."/>
            <person name="Schaffer S."/>
            <person name="Tauch A."/>
            <person name="Kohler T."/>
            <person name="Brinkrolf K."/>
        </authorList>
    </citation>
    <scope>NUCLEOTIDE SEQUENCE [LARGE SCALE GENOMIC DNA]</scope>
    <source>
        <strain evidence="17">ATCC 14091 / BCRC 22168 / CBS 111 / JCM 3599 / NBRC 0793 / NRRL Y-1031 F-60-10</strain>
    </source>
</reference>
<dbReference type="Pfam" id="PF01532">
    <property type="entry name" value="Glyco_hydro_47"/>
    <property type="match status" value="1"/>
</dbReference>
<keyword evidence="15" id="KW-1133">Transmembrane helix</keyword>
<feature type="active site" description="Proton donor" evidence="10">
    <location>
        <position position="195"/>
    </location>
</feature>
<keyword evidence="17" id="KW-1185">Reference proteome</keyword>
<evidence type="ECO:0000256" key="8">
    <source>
        <dbReference type="ARBA" id="ARBA00047669"/>
    </source>
</evidence>
<comment type="catalytic activity">
    <reaction evidence="8">
        <text>N(4)-(alpha-D-Man-(1-&gt;2)-alpha-D-Man-(1-&gt;2)-alpha-D-Man-(1-&gt;3)-[alpha-D-Man-(1-&gt;3)-[alpha-D-Man-(1-&gt;2)-alpha-D-Man-(1-&gt;6)]-alpha-D-Man-(1-&gt;6)]-beta-D-Man-(1-&gt;4)-beta-D-GlcNAc-(1-&gt;4)-beta-D-GlcNAc)-L-asparaginyl-[protein] (N-glucan mannose isomer 8A1,2,3B1,3) + 3 H2O = N(4)-(alpha-D-Man-(1-&gt;3)-[alpha-D-Man-(1-&gt;3)-[alpha-D-Man-(1-&gt;6)]-alpha-D-Man-(1-&gt;6)]-beta-D-Man-(1-&gt;4)-beta-D-GlcNAc-(1-&gt;4)-beta-D-GlcNAc)-L-asparaginyl-[protein] (N-glucan mannose isomer 5A1,2) + 3 beta-D-mannose</text>
        <dbReference type="Rhea" id="RHEA:56028"/>
        <dbReference type="Rhea" id="RHEA-COMP:14358"/>
        <dbReference type="Rhea" id="RHEA-COMP:14367"/>
        <dbReference type="ChEBI" id="CHEBI:15377"/>
        <dbReference type="ChEBI" id="CHEBI:28563"/>
        <dbReference type="ChEBI" id="CHEBI:59087"/>
        <dbReference type="ChEBI" id="CHEBI:60628"/>
        <dbReference type="EC" id="3.2.1.113"/>
    </reaction>
</comment>
<comment type="caution">
    <text evidence="16">The sequence shown here is derived from an EMBL/GenBank/DDBJ whole genome shotgun (WGS) entry which is preliminary data.</text>
</comment>
<dbReference type="GO" id="GO:0004571">
    <property type="term" value="F:mannosyl-oligosaccharide 1,2-alpha-mannosidase activity"/>
    <property type="evidence" value="ECO:0007669"/>
    <property type="project" value="UniProtKB-EC"/>
</dbReference>
<accession>K0KSR8</accession>
<feature type="disulfide bond" evidence="12">
    <location>
        <begin position="394"/>
        <end position="437"/>
    </location>
</feature>
<feature type="transmembrane region" description="Helical" evidence="15">
    <location>
        <begin position="71"/>
        <end position="92"/>
    </location>
</feature>
<evidence type="ECO:0000256" key="11">
    <source>
        <dbReference type="PIRSR" id="PIRSR601382-2"/>
    </source>
</evidence>
<dbReference type="InParanoid" id="K0KSR8"/>
<evidence type="ECO:0000256" key="13">
    <source>
        <dbReference type="RuleBase" id="RU361193"/>
    </source>
</evidence>
<evidence type="ECO:0000256" key="4">
    <source>
        <dbReference type="ARBA" id="ARBA00022723"/>
    </source>
</evidence>